<evidence type="ECO:0000256" key="3">
    <source>
        <dbReference type="SAM" id="Phobius"/>
    </source>
</evidence>
<dbReference type="CDD" id="cd00761">
    <property type="entry name" value="Glyco_tranf_GTA_type"/>
    <property type="match status" value="1"/>
</dbReference>
<feature type="transmembrane region" description="Helical" evidence="3">
    <location>
        <begin position="682"/>
        <end position="703"/>
    </location>
</feature>
<dbReference type="Proteomes" id="UP000663889">
    <property type="component" value="Unassembled WGS sequence"/>
</dbReference>
<comment type="caution">
    <text evidence="4">The sequence shown here is derived from an EMBL/GenBank/DDBJ whole genome shotgun (WGS) entry which is preliminary data.</text>
</comment>
<dbReference type="SUPFAM" id="SSF53448">
    <property type="entry name" value="Nucleotide-diphospho-sugar transferases"/>
    <property type="match status" value="1"/>
</dbReference>
<feature type="coiled-coil region" evidence="1">
    <location>
        <begin position="116"/>
        <end position="164"/>
    </location>
</feature>
<dbReference type="PANTHER" id="PTHR36851:SF1">
    <property type="entry name" value="GLYCO_TRANS_2-LIKE DOMAIN-CONTAINING PROTEIN"/>
    <property type="match status" value="1"/>
</dbReference>
<feature type="transmembrane region" description="Helical" evidence="3">
    <location>
        <begin position="309"/>
        <end position="334"/>
    </location>
</feature>
<reference evidence="4" key="1">
    <citation type="submission" date="2021-02" db="EMBL/GenBank/DDBJ databases">
        <authorList>
            <person name="Nowell W R."/>
        </authorList>
    </citation>
    <scope>NUCLEOTIDE SEQUENCE</scope>
</reference>
<keyword evidence="3" id="KW-0812">Transmembrane</keyword>
<evidence type="ECO:0000313" key="5">
    <source>
        <dbReference type="Proteomes" id="UP000663889"/>
    </source>
</evidence>
<feature type="region of interest" description="Disordered" evidence="2">
    <location>
        <begin position="18"/>
        <end position="45"/>
    </location>
</feature>
<evidence type="ECO:0000313" key="4">
    <source>
        <dbReference type="EMBL" id="CAF0910569.1"/>
    </source>
</evidence>
<dbReference type="EMBL" id="CAJNOU010000196">
    <property type="protein sequence ID" value="CAF0910569.1"/>
    <property type="molecule type" value="Genomic_DNA"/>
</dbReference>
<feature type="transmembrane region" description="Helical" evidence="3">
    <location>
        <begin position="724"/>
        <end position="746"/>
    </location>
</feature>
<proteinExistence type="predicted"/>
<dbReference type="PANTHER" id="PTHR36851">
    <property type="entry name" value="UNNAMED PRODUCT"/>
    <property type="match status" value="1"/>
</dbReference>
<evidence type="ECO:0000256" key="2">
    <source>
        <dbReference type="SAM" id="MobiDB-lite"/>
    </source>
</evidence>
<name>A0A814AB68_9BILA</name>
<sequence length="773" mass="90071">MENESSVIRLRRKLSELSQEYSKEKQVQPRSKSANGRLPVPDQNASFRYRRMRRKVDVLRTQIDAVIDDNHLTTTDINNSQKEMIPTRDNNDVSLKKKLIISDDQNLVTSELIQVLHSKQTRIDELEQRLKQVEEQESQWKIKYERECNRCELLQTRIIELEQELLNRKYQSKILGQLQTDVKRLHSAFDALEVENTQLNVQLSFSRNTHLSSQLDKFRHGDDLIRTFELKMSCEEKPRSSSLTESLPSDDRDLSSSIVLRHVKNFKRLKPLNFSLLRWNLLWLFVIVAFFTLPIWLRFASQSCQATYYTMLSILIWLDLVWFLALIFSIYALIKLKYGMLTDHKQTYPADVPLVHLLILTIYNDEMGVICRTVDSLAEQTESKRIVLVIAWESRTPDREERTETIRQRYSDKFFSIIFPVHPFGLENEIASKAANANWGVRAAIGYIMEDEERKKNIQHVMVTTCDADTLFHRKYFEALSADYLRCVKTNDPSVHRTIWQAPLFYNWNLDQNSFPVRITGLVRSLMTMGLLIPYNVNPMSCFSFSLTLAVRGGYWHPQIFMDDVGYLLTVMIGTQRRIRIRLLPVPVRSGPTSGHSWLNDVKEWYIQVRRWGIGTADNFHYFVVKIPNLPILASCIFAIGYFLYYGVILCSASLFNVSSGFFPLLCPNFELFWLPKPFQPYHLHLLIAVIIPQLLYGALFILDAIWCRWTLNVKEDIFILRNILHWILTPFTLIALSLVQLWSYIVLAIQGKKACIHKLAAKATLAQIESIA</sequence>
<organism evidence="4 5">
    <name type="scientific">Rotaria sordida</name>
    <dbReference type="NCBI Taxonomy" id="392033"/>
    <lineage>
        <taxon>Eukaryota</taxon>
        <taxon>Metazoa</taxon>
        <taxon>Spiralia</taxon>
        <taxon>Gnathifera</taxon>
        <taxon>Rotifera</taxon>
        <taxon>Eurotatoria</taxon>
        <taxon>Bdelloidea</taxon>
        <taxon>Philodinida</taxon>
        <taxon>Philodinidae</taxon>
        <taxon>Rotaria</taxon>
    </lineage>
</organism>
<dbReference type="AlphaFoldDB" id="A0A814AB68"/>
<keyword evidence="3" id="KW-0472">Membrane</keyword>
<gene>
    <name evidence="4" type="ORF">SEV965_LOCUS6120</name>
</gene>
<protein>
    <recommendedName>
        <fullName evidence="6">Glycosyltransferase 2-like domain-containing protein</fullName>
    </recommendedName>
</protein>
<accession>A0A814AB68</accession>
<evidence type="ECO:0008006" key="6">
    <source>
        <dbReference type="Google" id="ProtNLM"/>
    </source>
</evidence>
<evidence type="ECO:0000256" key="1">
    <source>
        <dbReference type="SAM" id="Coils"/>
    </source>
</evidence>
<feature type="transmembrane region" description="Helical" evidence="3">
    <location>
        <begin position="276"/>
        <end position="297"/>
    </location>
</feature>
<feature type="transmembrane region" description="Helical" evidence="3">
    <location>
        <begin position="632"/>
        <end position="656"/>
    </location>
</feature>
<dbReference type="InterPro" id="IPR029044">
    <property type="entry name" value="Nucleotide-diphossugar_trans"/>
</dbReference>
<keyword evidence="3" id="KW-1133">Transmembrane helix</keyword>
<keyword evidence="1" id="KW-0175">Coiled coil</keyword>